<evidence type="ECO:0000313" key="2">
    <source>
        <dbReference type="Proteomes" id="UP001179952"/>
    </source>
</evidence>
<dbReference type="EMBL" id="JAUJYN010000006">
    <property type="protein sequence ID" value="KAK1268005.1"/>
    <property type="molecule type" value="Genomic_DNA"/>
</dbReference>
<dbReference type="AlphaFoldDB" id="A0AAV9AUP0"/>
<name>A0AAV9AUP0_ACOGR</name>
<keyword evidence="2" id="KW-1185">Reference proteome</keyword>
<proteinExistence type="predicted"/>
<dbReference type="Proteomes" id="UP001179952">
    <property type="component" value="Unassembled WGS sequence"/>
</dbReference>
<accession>A0AAV9AUP0</accession>
<gene>
    <name evidence="1" type="ORF">QJS04_geneDACA006223</name>
</gene>
<protein>
    <submittedName>
        <fullName evidence="1">Uncharacterized protein</fullName>
    </submittedName>
</protein>
<reference evidence="1" key="1">
    <citation type="journal article" date="2023" name="Nat. Commun.">
        <title>Diploid and tetraploid genomes of Acorus and the evolution of monocots.</title>
        <authorList>
            <person name="Ma L."/>
            <person name="Liu K.W."/>
            <person name="Li Z."/>
            <person name="Hsiao Y.Y."/>
            <person name="Qi Y."/>
            <person name="Fu T."/>
            <person name="Tang G.D."/>
            <person name="Zhang D."/>
            <person name="Sun W.H."/>
            <person name="Liu D.K."/>
            <person name="Li Y."/>
            <person name="Chen G.Z."/>
            <person name="Liu X.D."/>
            <person name="Liao X.Y."/>
            <person name="Jiang Y.T."/>
            <person name="Yu X."/>
            <person name="Hao Y."/>
            <person name="Huang J."/>
            <person name="Zhao X.W."/>
            <person name="Ke S."/>
            <person name="Chen Y.Y."/>
            <person name="Wu W.L."/>
            <person name="Hsu J.L."/>
            <person name="Lin Y.F."/>
            <person name="Huang M.D."/>
            <person name="Li C.Y."/>
            <person name="Huang L."/>
            <person name="Wang Z.W."/>
            <person name="Zhao X."/>
            <person name="Zhong W.Y."/>
            <person name="Peng D.H."/>
            <person name="Ahmad S."/>
            <person name="Lan S."/>
            <person name="Zhang J.S."/>
            <person name="Tsai W.C."/>
            <person name="Van de Peer Y."/>
            <person name="Liu Z.J."/>
        </authorList>
    </citation>
    <scope>NUCLEOTIDE SEQUENCE</scope>
    <source>
        <strain evidence="1">SCP</strain>
    </source>
</reference>
<organism evidence="1 2">
    <name type="scientific">Acorus gramineus</name>
    <name type="common">Dwarf sweet flag</name>
    <dbReference type="NCBI Taxonomy" id="55184"/>
    <lineage>
        <taxon>Eukaryota</taxon>
        <taxon>Viridiplantae</taxon>
        <taxon>Streptophyta</taxon>
        <taxon>Embryophyta</taxon>
        <taxon>Tracheophyta</taxon>
        <taxon>Spermatophyta</taxon>
        <taxon>Magnoliopsida</taxon>
        <taxon>Liliopsida</taxon>
        <taxon>Acoraceae</taxon>
        <taxon>Acorus</taxon>
    </lineage>
</organism>
<reference evidence="1" key="2">
    <citation type="submission" date="2023-06" db="EMBL/GenBank/DDBJ databases">
        <authorList>
            <person name="Ma L."/>
            <person name="Liu K.-W."/>
            <person name="Li Z."/>
            <person name="Hsiao Y.-Y."/>
            <person name="Qi Y."/>
            <person name="Fu T."/>
            <person name="Tang G."/>
            <person name="Zhang D."/>
            <person name="Sun W.-H."/>
            <person name="Liu D.-K."/>
            <person name="Li Y."/>
            <person name="Chen G.-Z."/>
            <person name="Liu X.-D."/>
            <person name="Liao X.-Y."/>
            <person name="Jiang Y.-T."/>
            <person name="Yu X."/>
            <person name="Hao Y."/>
            <person name="Huang J."/>
            <person name="Zhao X.-W."/>
            <person name="Ke S."/>
            <person name="Chen Y.-Y."/>
            <person name="Wu W.-L."/>
            <person name="Hsu J.-L."/>
            <person name="Lin Y.-F."/>
            <person name="Huang M.-D."/>
            <person name="Li C.-Y."/>
            <person name="Huang L."/>
            <person name="Wang Z.-W."/>
            <person name="Zhao X."/>
            <person name="Zhong W.-Y."/>
            <person name="Peng D.-H."/>
            <person name="Ahmad S."/>
            <person name="Lan S."/>
            <person name="Zhang J.-S."/>
            <person name="Tsai W.-C."/>
            <person name="Van De Peer Y."/>
            <person name="Liu Z.-J."/>
        </authorList>
    </citation>
    <scope>NUCLEOTIDE SEQUENCE</scope>
    <source>
        <strain evidence="1">SCP</strain>
        <tissue evidence="1">Leaves</tissue>
    </source>
</reference>
<evidence type="ECO:0000313" key="1">
    <source>
        <dbReference type="EMBL" id="KAK1268005.1"/>
    </source>
</evidence>
<comment type="caution">
    <text evidence="1">The sequence shown here is derived from an EMBL/GenBank/DDBJ whole genome shotgun (WGS) entry which is preliminary data.</text>
</comment>
<sequence>MQGITSTTQSGGVLGPRNYDGYECYGEGPKFFMEGHRFLVLLALWSEQDDRVVPFFGHQGFHSSLGRSFFE</sequence>